<evidence type="ECO:0000256" key="6">
    <source>
        <dbReference type="ARBA" id="ARBA00022918"/>
    </source>
</evidence>
<dbReference type="EC" id="2.7.7.49" evidence="1"/>
<keyword evidence="7" id="KW-0051">Antiviral defense</keyword>
<evidence type="ECO:0000256" key="9">
    <source>
        <dbReference type="ARBA" id="ARBA00048173"/>
    </source>
</evidence>
<dbReference type="InterPro" id="IPR030931">
    <property type="entry name" value="Group_II_RT_mat"/>
</dbReference>
<evidence type="ECO:0000256" key="4">
    <source>
        <dbReference type="ARBA" id="ARBA00022723"/>
    </source>
</evidence>
<dbReference type="RefSeq" id="WP_059754666.1">
    <property type="nucleotide sequence ID" value="NZ_LOXM01000177.1"/>
</dbReference>
<accession>A0A118HQA0</accession>
<organism evidence="11 12">
    <name type="scientific">Burkholderia ubonensis</name>
    <dbReference type="NCBI Taxonomy" id="101571"/>
    <lineage>
        <taxon>Bacteria</taxon>
        <taxon>Pseudomonadati</taxon>
        <taxon>Pseudomonadota</taxon>
        <taxon>Betaproteobacteria</taxon>
        <taxon>Burkholderiales</taxon>
        <taxon>Burkholderiaceae</taxon>
        <taxon>Burkholderia</taxon>
        <taxon>Burkholderia cepacia complex</taxon>
    </lineage>
</organism>
<dbReference type="SUPFAM" id="SSF56672">
    <property type="entry name" value="DNA/RNA polymerases"/>
    <property type="match status" value="1"/>
</dbReference>
<dbReference type="AlphaFoldDB" id="A0A118HQA0"/>
<reference evidence="11 12" key="1">
    <citation type="submission" date="2015-11" db="EMBL/GenBank/DDBJ databases">
        <title>Expanding the genomic diversity of Burkholderia species for the development of highly accurate diagnostics.</title>
        <authorList>
            <person name="Sahl J."/>
            <person name="Keim P."/>
            <person name="Wagner D."/>
        </authorList>
    </citation>
    <scope>NUCLEOTIDE SEQUENCE [LARGE SCALE GENOMIC DNA]</scope>
    <source>
        <strain evidence="11 12">MSMB2036</strain>
    </source>
</reference>
<evidence type="ECO:0000256" key="5">
    <source>
        <dbReference type="ARBA" id="ARBA00022842"/>
    </source>
</evidence>
<dbReference type="GO" id="GO:0003723">
    <property type="term" value="F:RNA binding"/>
    <property type="evidence" value="ECO:0007669"/>
    <property type="project" value="InterPro"/>
</dbReference>
<dbReference type="InterPro" id="IPR000477">
    <property type="entry name" value="RT_dom"/>
</dbReference>
<dbReference type="InterPro" id="IPR051083">
    <property type="entry name" value="GrpII_Intron_Splice-Mob/Def"/>
</dbReference>
<dbReference type="CDD" id="cd01651">
    <property type="entry name" value="RT_G2_intron"/>
    <property type="match status" value="1"/>
</dbReference>
<dbReference type="GO" id="GO:0046872">
    <property type="term" value="F:metal ion binding"/>
    <property type="evidence" value="ECO:0007669"/>
    <property type="project" value="UniProtKB-KW"/>
</dbReference>
<keyword evidence="3" id="KW-0548">Nucleotidyltransferase</keyword>
<evidence type="ECO:0000256" key="1">
    <source>
        <dbReference type="ARBA" id="ARBA00012493"/>
    </source>
</evidence>
<dbReference type="PANTHER" id="PTHR34047:SF3">
    <property type="entry name" value="BLR2052 PROTEIN"/>
    <property type="match status" value="1"/>
</dbReference>
<keyword evidence="4" id="KW-0479">Metal-binding</keyword>
<dbReference type="InterPro" id="IPR043502">
    <property type="entry name" value="DNA/RNA_pol_sf"/>
</dbReference>
<keyword evidence="2" id="KW-0808">Transferase</keyword>
<dbReference type="GO" id="GO:0003964">
    <property type="term" value="F:RNA-directed DNA polymerase activity"/>
    <property type="evidence" value="ECO:0007669"/>
    <property type="project" value="UniProtKB-KW"/>
</dbReference>
<evidence type="ECO:0000256" key="2">
    <source>
        <dbReference type="ARBA" id="ARBA00022679"/>
    </source>
</evidence>
<dbReference type="InterPro" id="IPR000123">
    <property type="entry name" value="Reverse_transcriptase_msDNA"/>
</dbReference>
<dbReference type="Pfam" id="PF08388">
    <property type="entry name" value="GIIM"/>
    <property type="match status" value="1"/>
</dbReference>
<dbReference type="GO" id="GO:0051607">
    <property type="term" value="P:defense response to virus"/>
    <property type="evidence" value="ECO:0007669"/>
    <property type="project" value="UniProtKB-KW"/>
</dbReference>
<dbReference type="PROSITE" id="PS50878">
    <property type="entry name" value="RT_POL"/>
    <property type="match status" value="1"/>
</dbReference>
<comment type="caution">
    <text evidence="11">The sequence shown here is derived from an EMBL/GenBank/DDBJ whole genome shotgun (WGS) entry which is preliminary data.</text>
</comment>
<proteinExistence type="inferred from homology"/>
<comment type="catalytic activity">
    <reaction evidence="9">
        <text>DNA(n) + a 2'-deoxyribonucleoside 5'-triphosphate = DNA(n+1) + diphosphate</text>
        <dbReference type="Rhea" id="RHEA:22508"/>
        <dbReference type="Rhea" id="RHEA-COMP:17339"/>
        <dbReference type="Rhea" id="RHEA-COMP:17340"/>
        <dbReference type="ChEBI" id="CHEBI:33019"/>
        <dbReference type="ChEBI" id="CHEBI:61560"/>
        <dbReference type="ChEBI" id="CHEBI:173112"/>
        <dbReference type="EC" id="2.7.7.49"/>
    </reaction>
</comment>
<feature type="domain" description="Reverse transcriptase" evidence="10">
    <location>
        <begin position="49"/>
        <end position="288"/>
    </location>
</feature>
<dbReference type="InterPro" id="IPR013597">
    <property type="entry name" value="Mat_intron_G2"/>
</dbReference>
<dbReference type="Gene3D" id="3.30.70.270">
    <property type="match status" value="1"/>
</dbReference>
<comment type="similarity">
    <text evidence="8">Belongs to the bacterial reverse transcriptase family.</text>
</comment>
<evidence type="ECO:0000256" key="7">
    <source>
        <dbReference type="ARBA" id="ARBA00023118"/>
    </source>
</evidence>
<gene>
    <name evidence="11" type="ORF">WJ33_30230</name>
</gene>
<dbReference type="EMBL" id="LOXM01000177">
    <property type="protein sequence ID" value="KVG62118.1"/>
    <property type="molecule type" value="Genomic_DNA"/>
</dbReference>
<keyword evidence="6 11" id="KW-0695">RNA-directed DNA polymerase</keyword>
<protein>
    <recommendedName>
        <fullName evidence="1">RNA-directed DNA polymerase</fullName>
        <ecNumber evidence="1">2.7.7.49</ecNumber>
    </recommendedName>
</protein>
<evidence type="ECO:0000313" key="11">
    <source>
        <dbReference type="EMBL" id="KVG62118.1"/>
    </source>
</evidence>
<evidence type="ECO:0000256" key="8">
    <source>
        <dbReference type="ARBA" id="ARBA00034120"/>
    </source>
</evidence>
<keyword evidence="5" id="KW-0460">Magnesium</keyword>
<dbReference type="PRINTS" id="PR00866">
    <property type="entry name" value="RNADNAPOLMS"/>
</dbReference>
<evidence type="ECO:0000256" key="3">
    <source>
        <dbReference type="ARBA" id="ARBA00022695"/>
    </source>
</evidence>
<dbReference type="InterPro" id="IPR043128">
    <property type="entry name" value="Rev_trsase/Diguanyl_cyclase"/>
</dbReference>
<dbReference type="Proteomes" id="UP000064029">
    <property type="component" value="Unassembled WGS sequence"/>
</dbReference>
<dbReference type="PANTHER" id="PTHR34047">
    <property type="entry name" value="NUCLEAR INTRON MATURASE 1, MITOCHONDRIAL-RELATED"/>
    <property type="match status" value="1"/>
</dbReference>
<dbReference type="NCBIfam" id="TIGR04416">
    <property type="entry name" value="group_II_RT_mat"/>
    <property type="match status" value="1"/>
</dbReference>
<dbReference type="Pfam" id="PF00078">
    <property type="entry name" value="RVT_1"/>
    <property type="match status" value="1"/>
</dbReference>
<name>A0A118HQA0_9BURK</name>
<evidence type="ECO:0000313" key="12">
    <source>
        <dbReference type="Proteomes" id="UP000064029"/>
    </source>
</evidence>
<evidence type="ECO:0000259" key="10">
    <source>
        <dbReference type="PROSITE" id="PS50878"/>
    </source>
</evidence>
<sequence length="420" mass="48242">MTRAKPFAIQKREVWEAFKRVKANHGAAGVDGQSIEAFEAKLSANLYKLWNRMSSGSYMPPPVRRVDIPKAGGGTRPLGIPTVADRIAQEVVRRYLEPILEPVFHADSYGYRPGRSAIDAIRTARERCWRSDWVLDIDIKGFFDNIDHELLLKAIRRHIDCAWAVLYIERWLKAPAMLDDGELVARDRGTPQGGVISPLLANLFLHYAFDVWLGRAMPGVSFERYADDIICHCRTERQAKALWARVDERLRSSGLALHPQKTKLVYCKDTNRKGEYPCVSFDFLGYTFRPRLAQWRGGLYGVSFLPGASPRALKEVRKAVRNWGLQRRSDKGLTDLARMFNPYIRGWIGYFSCFYKSALYPTLRRIDAHLLRWVARKFKRFRERPRGARAWLAKIIRAQPGLFAHWSLLYGRPGAGSRMS</sequence>